<dbReference type="GO" id="GO:0045892">
    <property type="term" value="P:negative regulation of DNA-templated transcription"/>
    <property type="evidence" value="ECO:0007669"/>
    <property type="project" value="TreeGrafter"/>
</dbReference>
<evidence type="ECO:0000313" key="8">
    <source>
        <dbReference type="Proteomes" id="UP000406256"/>
    </source>
</evidence>
<evidence type="ECO:0000256" key="3">
    <source>
        <dbReference type="ARBA" id="ARBA00023163"/>
    </source>
</evidence>
<dbReference type="PANTHER" id="PTHR30136:SF35">
    <property type="entry name" value="HTH-TYPE TRANSCRIPTIONAL REGULATOR RV1719"/>
    <property type="match status" value="1"/>
</dbReference>
<proteinExistence type="predicted"/>
<feature type="domain" description="HTH iclR-type" evidence="5">
    <location>
        <begin position="73"/>
        <end position="135"/>
    </location>
</feature>
<dbReference type="SUPFAM" id="SSF46785">
    <property type="entry name" value="Winged helix' DNA-binding domain"/>
    <property type="match status" value="1"/>
</dbReference>
<dbReference type="Proteomes" id="UP000406256">
    <property type="component" value="Unassembled WGS sequence"/>
</dbReference>
<evidence type="ECO:0000259" key="5">
    <source>
        <dbReference type="PROSITE" id="PS51077"/>
    </source>
</evidence>
<evidence type="ECO:0000259" key="6">
    <source>
        <dbReference type="PROSITE" id="PS51078"/>
    </source>
</evidence>
<dbReference type="InterPro" id="IPR036388">
    <property type="entry name" value="WH-like_DNA-bd_sf"/>
</dbReference>
<accession>A0A5E4YGI1</accession>
<dbReference type="SMART" id="SM00346">
    <property type="entry name" value="HTH_ICLR"/>
    <property type="match status" value="1"/>
</dbReference>
<dbReference type="SUPFAM" id="SSF55781">
    <property type="entry name" value="GAF domain-like"/>
    <property type="match status" value="1"/>
</dbReference>
<dbReference type="InterPro" id="IPR036390">
    <property type="entry name" value="WH_DNA-bd_sf"/>
</dbReference>
<dbReference type="PROSITE" id="PS51077">
    <property type="entry name" value="HTH_ICLR"/>
    <property type="match status" value="1"/>
</dbReference>
<dbReference type="Gene3D" id="1.10.10.10">
    <property type="entry name" value="Winged helix-like DNA-binding domain superfamily/Winged helix DNA-binding domain"/>
    <property type="match status" value="1"/>
</dbReference>
<dbReference type="EMBL" id="CABPSB010000022">
    <property type="protein sequence ID" value="VVE47597.1"/>
    <property type="molecule type" value="Genomic_DNA"/>
</dbReference>
<dbReference type="Gene3D" id="3.30.450.40">
    <property type="match status" value="1"/>
</dbReference>
<dbReference type="InterPro" id="IPR050707">
    <property type="entry name" value="HTH_MetabolicPath_Reg"/>
</dbReference>
<dbReference type="InterPro" id="IPR014757">
    <property type="entry name" value="Tscrpt_reg_IclR_C"/>
</dbReference>
<dbReference type="PANTHER" id="PTHR30136">
    <property type="entry name" value="HELIX-TURN-HELIX TRANSCRIPTIONAL REGULATOR, ICLR FAMILY"/>
    <property type="match status" value="1"/>
</dbReference>
<keyword evidence="3" id="KW-0804">Transcription</keyword>
<dbReference type="PROSITE" id="PS51078">
    <property type="entry name" value="ICLR_ED"/>
    <property type="match status" value="1"/>
</dbReference>
<dbReference type="AlphaFoldDB" id="A0A5E4YGI1"/>
<evidence type="ECO:0000313" key="7">
    <source>
        <dbReference type="EMBL" id="VVE47597.1"/>
    </source>
</evidence>
<dbReference type="GO" id="GO:0003677">
    <property type="term" value="F:DNA binding"/>
    <property type="evidence" value="ECO:0007669"/>
    <property type="project" value="UniProtKB-KW"/>
</dbReference>
<keyword evidence="8" id="KW-1185">Reference proteome</keyword>
<organism evidence="7 8">
    <name type="scientific">Pandoraea anhela</name>
    <dbReference type="NCBI Taxonomy" id="2508295"/>
    <lineage>
        <taxon>Bacteria</taxon>
        <taxon>Pseudomonadati</taxon>
        <taxon>Pseudomonadota</taxon>
        <taxon>Betaproteobacteria</taxon>
        <taxon>Burkholderiales</taxon>
        <taxon>Burkholderiaceae</taxon>
        <taxon>Pandoraea</taxon>
    </lineage>
</organism>
<keyword evidence="1" id="KW-0805">Transcription regulation</keyword>
<gene>
    <name evidence="7" type="ORF">PAN31108_04501</name>
</gene>
<dbReference type="InterPro" id="IPR005471">
    <property type="entry name" value="Tscrpt_reg_IclR_N"/>
</dbReference>
<keyword evidence="2" id="KW-0238">DNA-binding</keyword>
<evidence type="ECO:0000256" key="4">
    <source>
        <dbReference type="SAM" id="MobiDB-lite"/>
    </source>
</evidence>
<name>A0A5E4YGI1_9BURK</name>
<dbReference type="GO" id="GO:0003700">
    <property type="term" value="F:DNA-binding transcription factor activity"/>
    <property type="evidence" value="ECO:0007669"/>
    <property type="project" value="TreeGrafter"/>
</dbReference>
<dbReference type="Pfam" id="PF01614">
    <property type="entry name" value="IclR_C"/>
    <property type="match status" value="1"/>
</dbReference>
<feature type="domain" description="IclR-ED" evidence="6">
    <location>
        <begin position="136"/>
        <end position="320"/>
    </location>
</feature>
<feature type="compositionally biased region" description="Low complexity" evidence="4">
    <location>
        <begin position="52"/>
        <end position="66"/>
    </location>
</feature>
<sequence length="324" mass="35654">MSRSCLWSFASNVAIRESLLLGHKQLHYNQNHYNPNTLAHPMPRSPAGSSRSTADTPASSAKSATAPRSSLFVGSTEKTFQVLHAFDGPARYMTLGDIAKAAGLDRSATQRLVHTLEALGYLYRVPETRTYGLTTKVLQFSYNYIRANELVDKASPYLLDISRRVGETTNLQELDGHEIVFVARFPGQHLVNIDIVVGARLPAMFTASGIAILSRLPDTRVREILSGTALEPMTPYTLIDEKKLIERIALTTRRGYAIVENETVMGDISVAAPITDHDGHAVAAINISVPTSRWTRERAEAELAPHIQVAATSISKSRLSTFRR</sequence>
<dbReference type="Pfam" id="PF09339">
    <property type="entry name" value="HTH_IclR"/>
    <property type="match status" value="1"/>
</dbReference>
<feature type="region of interest" description="Disordered" evidence="4">
    <location>
        <begin position="32"/>
        <end position="66"/>
    </location>
</feature>
<reference evidence="7 8" key="1">
    <citation type="submission" date="2019-08" db="EMBL/GenBank/DDBJ databases">
        <authorList>
            <person name="Peeters C."/>
        </authorList>
    </citation>
    <scope>NUCLEOTIDE SEQUENCE [LARGE SCALE GENOMIC DNA]</scope>
    <source>
        <strain evidence="7 8">LMG 31108</strain>
    </source>
</reference>
<dbReference type="InterPro" id="IPR029016">
    <property type="entry name" value="GAF-like_dom_sf"/>
</dbReference>
<protein>
    <submittedName>
        <fullName evidence="7">IclR family transcriptional regulator</fullName>
    </submittedName>
</protein>
<evidence type="ECO:0000256" key="1">
    <source>
        <dbReference type="ARBA" id="ARBA00023015"/>
    </source>
</evidence>
<evidence type="ECO:0000256" key="2">
    <source>
        <dbReference type="ARBA" id="ARBA00023125"/>
    </source>
</evidence>